<sequence length="95" mass="11291">MNNFYPYIPEFASVSDLQRNYSLLLKNLRASKKPLLILKKNDLEAVILTPDLYQKLIEKAREYEEKEALLAIKTYNKEKKEKKLKKMKTVKELFP</sequence>
<comment type="function">
    <text evidence="2">Antitoxin component of a type II toxin-antitoxin (TA) system.</text>
</comment>
<dbReference type="SUPFAM" id="SSF143120">
    <property type="entry name" value="YefM-like"/>
    <property type="match status" value="1"/>
</dbReference>
<proteinExistence type="inferred from homology"/>
<dbReference type="EMBL" id="PCVL01000043">
    <property type="protein sequence ID" value="PIQ72413.1"/>
    <property type="molecule type" value="Genomic_DNA"/>
</dbReference>
<dbReference type="InterPro" id="IPR006442">
    <property type="entry name" value="Antitoxin_Phd/YefM"/>
</dbReference>
<dbReference type="AlphaFoldDB" id="A0A2H0KPI3"/>
<organism evidence="3 4">
    <name type="scientific">Candidatus Roizmanbacteria bacterium CG11_big_fil_rev_8_21_14_0_20_35_14</name>
    <dbReference type="NCBI Taxonomy" id="1974855"/>
    <lineage>
        <taxon>Bacteria</taxon>
        <taxon>Candidatus Roizmaniibacteriota</taxon>
    </lineage>
</organism>
<dbReference type="InterPro" id="IPR036165">
    <property type="entry name" value="YefM-like_sf"/>
</dbReference>
<reference evidence="3 4" key="1">
    <citation type="submission" date="2017-09" db="EMBL/GenBank/DDBJ databases">
        <title>Depth-based differentiation of microbial function through sediment-hosted aquifers and enrichment of novel symbionts in the deep terrestrial subsurface.</title>
        <authorList>
            <person name="Probst A.J."/>
            <person name="Ladd B."/>
            <person name="Jarett J.K."/>
            <person name="Geller-Mcgrath D.E."/>
            <person name="Sieber C.M."/>
            <person name="Emerson J.B."/>
            <person name="Anantharaman K."/>
            <person name="Thomas B.C."/>
            <person name="Malmstrom R."/>
            <person name="Stieglmeier M."/>
            <person name="Klingl A."/>
            <person name="Woyke T."/>
            <person name="Ryan C.M."/>
            <person name="Banfield J.F."/>
        </authorList>
    </citation>
    <scope>NUCLEOTIDE SEQUENCE [LARGE SCALE GENOMIC DNA]</scope>
    <source>
        <strain evidence="3">CG11_big_fil_rev_8_21_14_0_20_35_14</strain>
    </source>
</reference>
<comment type="similarity">
    <text evidence="1 2">Belongs to the phD/YefM antitoxin family.</text>
</comment>
<evidence type="ECO:0000256" key="1">
    <source>
        <dbReference type="ARBA" id="ARBA00009981"/>
    </source>
</evidence>
<accession>A0A2H0KPI3</accession>
<gene>
    <name evidence="3" type="ORF">COV86_03170</name>
</gene>
<dbReference type="Proteomes" id="UP000229570">
    <property type="component" value="Unassembled WGS sequence"/>
</dbReference>
<dbReference type="Pfam" id="PF02604">
    <property type="entry name" value="PhdYeFM_antitox"/>
    <property type="match status" value="1"/>
</dbReference>
<evidence type="ECO:0000313" key="3">
    <source>
        <dbReference type="EMBL" id="PIQ72413.1"/>
    </source>
</evidence>
<protein>
    <recommendedName>
        <fullName evidence="2">Antitoxin</fullName>
    </recommendedName>
</protein>
<evidence type="ECO:0000256" key="2">
    <source>
        <dbReference type="RuleBase" id="RU362080"/>
    </source>
</evidence>
<name>A0A2H0KPI3_9BACT</name>
<evidence type="ECO:0000313" key="4">
    <source>
        <dbReference type="Proteomes" id="UP000229570"/>
    </source>
</evidence>
<comment type="caution">
    <text evidence="3">The sequence shown here is derived from an EMBL/GenBank/DDBJ whole genome shotgun (WGS) entry which is preliminary data.</text>
</comment>